<comment type="caution">
    <text evidence="3">The sequence shown here is derived from an EMBL/GenBank/DDBJ whole genome shotgun (WGS) entry which is preliminary data.</text>
</comment>
<evidence type="ECO:0000259" key="2">
    <source>
        <dbReference type="PROSITE" id="PS50885"/>
    </source>
</evidence>
<dbReference type="CDD" id="cd06225">
    <property type="entry name" value="HAMP"/>
    <property type="match status" value="1"/>
</dbReference>
<feature type="transmembrane region" description="Helical" evidence="1">
    <location>
        <begin position="278"/>
        <end position="298"/>
    </location>
</feature>
<dbReference type="RefSeq" id="WP_178367798.1">
    <property type="nucleotide sequence ID" value="NZ_JACADJ010000070.1"/>
</dbReference>
<gene>
    <name evidence="3" type="ORF">HXW94_15385</name>
</gene>
<evidence type="ECO:0000256" key="1">
    <source>
        <dbReference type="SAM" id="Phobius"/>
    </source>
</evidence>
<dbReference type="Gene3D" id="6.10.340.10">
    <property type="match status" value="1"/>
</dbReference>
<dbReference type="EMBL" id="JACADJ010000070">
    <property type="protein sequence ID" value="NWH06347.1"/>
    <property type="molecule type" value="Genomic_DNA"/>
</dbReference>
<feature type="transmembrane region" description="Helical" evidence="1">
    <location>
        <begin position="12"/>
        <end position="33"/>
    </location>
</feature>
<evidence type="ECO:0000313" key="3">
    <source>
        <dbReference type="EMBL" id="NWH06347.1"/>
    </source>
</evidence>
<keyword evidence="1" id="KW-1133">Transmembrane helix</keyword>
<accession>A0A850TDI7</accession>
<dbReference type="InterPro" id="IPR003660">
    <property type="entry name" value="HAMP_dom"/>
</dbReference>
<dbReference type="PROSITE" id="PS50885">
    <property type="entry name" value="HAMP"/>
    <property type="match status" value="1"/>
</dbReference>
<name>A0A850TDI7_9BACT</name>
<keyword evidence="1" id="KW-0812">Transmembrane</keyword>
<feature type="domain" description="HAMP" evidence="2">
    <location>
        <begin position="299"/>
        <end position="351"/>
    </location>
</feature>
<dbReference type="Proteomes" id="UP000553343">
    <property type="component" value="Unassembled WGS sequence"/>
</dbReference>
<protein>
    <submittedName>
        <fullName evidence="3">Cache and HAMP domain-containing protein</fullName>
    </submittedName>
</protein>
<keyword evidence="1" id="KW-0472">Membrane</keyword>
<dbReference type="AlphaFoldDB" id="A0A850TDI7"/>
<evidence type="ECO:0000313" key="4">
    <source>
        <dbReference type="Proteomes" id="UP000553343"/>
    </source>
</evidence>
<keyword evidence="4" id="KW-1185">Reference proteome</keyword>
<proteinExistence type="predicted"/>
<dbReference type="GO" id="GO:0007165">
    <property type="term" value="P:signal transduction"/>
    <property type="evidence" value="ECO:0007669"/>
    <property type="project" value="InterPro"/>
</dbReference>
<organism evidence="3 4">
    <name type="scientific">Desulfobacter latus</name>
    <dbReference type="NCBI Taxonomy" id="2292"/>
    <lineage>
        <taxon>Bacteria</taxon>
        <taxon>Pseudomonadati</taxon>
        <taxon>Thermodesulfobacteriota</taxon>
        <taxon>Desulfobacteria</taxon>
        <taxon>Desulfobacterales</taxon>
        <taxon>Desulfobacteraceae</taxon>
        <taxon>Desulfobacter</taxon>
    </lineage>
</organism>
<dbReference type="CDD" id="cd18773">
    <property type="entry name" value="PDC1_HK_sensor"/>
    <property type="match status" value="1"/>
</dbReference>
<sequence length="423" mass="47341">MLSFFGRSIKGFFFYALIFLVLFPGLCIGFFSLRAIESNIKEDVKLNNLFVARSLAAQINEVLSRADKIIQVIGHMVQEESAADRDMDAVLARVVDAFPAFSSIQILDRQGIVRYCSRGPYCSVGYDLSRHPGYINALEQDGPCWSGTHIHIRESVPSITVSRLFNKYVIVGYLDLTELSRHVGTLTAEVGIEAVVLDRHANVAACSEPGKAEHRVNLSNLNFVRQGLDGTFTSGLGLDDQGNRSIISMTEVKVADLLTVTFRDAELAMAPVTYARKIFMISMILACLISIGVIIFIYHRIKIPLKAFSDYTDRVAGGDYDLSAEISRLSEFRHLEQNFLFMAGAVSAREDDLKKALADVRKLSGLLPICARCKKIRDDKGYWNTLEAYIEEHSEASFSHGLCEKCSDELYGKQDWYIQMKKK</sequence>
<reference evidence="3 4" key="1">
    <citation type="submission" date="2020-06" db="EMBL/GenBank/DDBJ databases">
        <title>High-quality draft genome of sulfate reducer Desulfobacter latus type strain AcrS2 isolated from marine sediment.</title>
        <authorList>
            <person name="Hoppe M."/>
            <person name="Larsen C.K."/>
            <person name="Marshall I.P.G."/>
            <person name="Schramm A."/>
            <person name="Marietou A.G."/>
        </authorList>
    </citation>
    <scope>NUCLEOTIDE SEQUENCE [LARGE SCALE GENOMIC DNA]</scope>
    <source>
        <strain evidence="3 4">AcRS2</strain>
    </source>
</reference>
<dbReference type="Gene3D" id="3.30.450.20">
    <property type="entry name" value="PAS domain"/>
    <property type="match status" value="1"/>
</dbReference>
<dbReference type="GO" id="GO:0016020">
    <property type="term" value="C:membrane"/>
    <property type="evidence" value="ECO:0007669"/>
    <property type="project" value="InterPro"/>
</dbReference>